<protein>
    <submittedName>
        <fullName evidence="1">Uncharacterized protein</fullName>
    </submittedName>
</protein>
<proteinExistence type="predicted"/>
<name>A0A4Q7N3H5_9BACT</name>
<dbReference type="AlphaFoldDB" id="A0A4Q7N3H5"/>
<evidence type="ECO:0000313" key="1">
    <source>
        <dbReference type="EMBL" id="RZS75465.1"/>
    </source>
</evidence>
<accession>A0A4Q7N3H5</accession>
<dbReference type="EMBL" id="SGXA01000001">
    <property type="protein sequence ID" value="RZS75465.1"/>
    <property type="molecule type" value="Genomic_DNA"/>
</dbReference>
<organism evidence="1 2">
    <name type="scientific">Pseudobacter ginsenosidimutans</name>
    <dbReference type="NCBI Taxonomy" id="661488"/>
    <lineage>
        <taxon>Bacteria</taxon>
        <taxon>Pseudomonadati</taxon>
        <taxon>Bacteroidota</taxon>
        <taxon>Chitinophagia</taxon>
        <taxon>Chitinophagales</taxon>
        <taxon>Chitinophagaceae</taxon>
        <taxon>Pseudobacter</taxon>
    </lineage>
</organism>
<dbReference type="Proteomes" id="UP000293874">
    <property type="component" value="Unassembled WGS sequence"/>
</dbReference>
<comment type="caution">
    <text evidence="1">The sequence shown here is derived from an EMBL/GenBank/DDBJ whole genome shotgun (WGS) entry which is preliminary data.</text>
</comment>
<sequence length="73" mass="8369">MWESPLTRLPASDYYSVAPGNTALAGSERLPSLRPYWSAPIYFFSMSKYRFGLWSGKGRFLHNGVFWLCGKML</sequence>
<keyword evidence="2" id="KW-1185">Reference proteome</keyword>
<reference evidence="1 2" key="1">
    <citation type="submission" date="2019-02" db="EMBL/GenBank/DDBJ databases">
        <title>Genomic Encyclopedia of Type Strains, Phase IV (KMG-IV): sequencing the most valuable type-strain genomes for metagenomic binning, comparative biology and taxonomic classification.</title>
        <authorList>
            <person name="Goeker M."/>
        </authorList>
    </citation>
    <scope>NUCLEOTIDE SEQUENCE [LARGE SCALE GENOMIC DNA]</scope>
    <source>
        <strain evidence="1 2">DSM 18116</strain>
    </source>
</reference>
<gene>
    <name evidence="1" type="ORF">EV199_1332</name>
</gene>
<evidence type="ECO:0000313" key="2">
    <source>
        <dbReference type="Proteomes" id="UP000293874"/>
    </source>
</evidence>